<dbReference type="PANTHER" id="PTHR43236:SF1">
    <property type="entry name" value="BLL7220 PROTEIN"/>
    <property type="match status" value="1"/>
</dbReference>
<dbReference type="RefSeq" id="WP_186488634.1">
    <property type="nucleotide sequence ID" value="NZ_JACOGI010000003.1"/>
</dbReference>
<dbReference type="InterPro" id="IPR052345">
    <property type="entry name" value="Rad_response_metalloprotease"/>
</dbReference>
<sequence>MKIKQLADQTAAKYRTRDPYELARALDVIVIDAPLQGVRGFCHRISRCKIIYIDNSLDDWQRRIVCAHELGHLLMHKDLNRIYMDNHTYLLSSRYEREADKFAVCYLYDDDYIQQLQLGTVQQASAAMGVPEPLAEYRMLCTPPTLFQDTIKDQPTAASVDWPKDM</sequence>
<accession>A0A8J6LZP4</accession>
<gene>
    <name evidence="2" type="ORF">H8K20_12385</name>
</gene>
<evidence type="ECO:0000313" key="2">
    <source>
        <dbReference type="EMBL" id="MBC3517187.1"/>
    </source>
</evidence>
<dbReference type="PANTHER" id="PTHR43236">
    <property type="entry name" value="ANTITOXIN HIGA1"/>
    <property type="match status" value="1"/>
</dbReference>
<dbReference type="Pfam" id="PF06114">
    <property type="entry name" value="Peptidase_M78"/>
    <property type="match status" value="1"/>
</dbReference>
<name>A0A8J6LZP4_9FIRM</name>
<protein>
    <submittedName>
        <fullName evidence="2">ImmA/IrrE family metallo-endopeptidase</fullName>
    </submittedName>
</protein>
<evidence type="ECO:0000313" key="3">
    <source>
        <dbReference type="Proteomes" id="UP000597668"/>
    </source>
</evidence>
<reference evidence="2" key="1">
    <citation type="submission" date="2020-08" db="EMBL/GenBank/DDBJ databases">
        <authorList>
            <person name="Liu C."/>
            <person name="Sun Q."/>
        </authorList>
    </citation>
    <scope>NUCLEOTIDE SEQUENCE</scope>
    <source>
        <strain evidence="2">NSJ-65</strain>
    </source>
</reference>
<dbReference type="EMBL" id="JACOGI010000003">
    <property type="protein sequence ID" value="MBC3517187.1"/>
    <property type="molecule type" value="Genomic_DNA"/>
</dbReference>
<comment type="caution">
    <text evidence="2">The sequence shown here is derived from an EMBL/GenBank/DDBJ whole genome shotgun (WGS) entry which is preliminary data.</text>
</comment>
<keyword evidence="3" id="KW-1185">Reference proteome</keyword>
<dbReference type="Proteomes" id="UP000597668">
    <property type="component" value="Unassembled WGS sequence"/>
</dbReference>
<evidence type="ECO:0000259" key="1">
    <source>
        <dbReference type="Pfam" id="PF06114"/>
    </source>
</evidence>
<dbReference type="AlphaFoldDB" id="A0A8J6LZP4"/>
<organism evidence="2 3">
    <name type="scientific">Neobittarella massiliensis</name>
    <name type="common">ex Bilen et al. 2018</name>
    <dbReference type="NCBI Taxonomy" id="2041842"/>
    <lineage>
        <taxon>Bacteria</taxon>
        <taxon>Bacillati</taxon>
        <taxon>Bacillota</taxon>
        <taxon>Clostridia</taxon>
        <taxon>Eubacteriales</taxon>
        <taxon>Oscillospiraceae</taxon>
        <taxon>Neobittarella (ex Bilen et al. 2018)</taxon>
    </lineage>
</organism>
<feature type="domain" description="IrrE N-terminal-like" evidence="1">
    <location>
        <begin position="27"/>
        <end position="138"/>
    </location>
</feature>
<dbReference type="Gene3D" id="1.10.10.2910">
    <property type="match status" value="1"/>
</dbReference>
<dbReference type="InterPro" id="IPR010359">
    <property type="entry name" value="IrrE_HExxH"/>
</dbReference>
<proteinExistence type="predicted"/>